<organism evidence="1 2">
    <name type="scientific">Clunio marinus</name>
    <dbReference type="NCBI Taxonomy" id="568069"/>
    <lineage>
        <taxon>Eukaryota</taxon>
        <taxon>Metazoa</taxon>
        <taxon>Ecdysozoa</taxon>
        <taxon>Arthropoda</taxon>
        <taxon>Hexapoda</taxon>
        <taxon>Insecta</taxon>
        <taxon>Pterygota</taxon>
        <taxon>Neoptera</taxon>
        <taxon>Endopterygota</taxon>
        <taxon>Diptera</taxon>
        <taxon>Nematocera</taxon>
        <taxon>Chironomoidea</taxon>
        <taxon>Chironomidae</taxon>
        <taxon>Clunio</taxon>
    </lineage>
</organism>
<sequence length="62" mass="6778">MASQAHNSMILGSDCRLVADADPSNDFGPAQLLLPPSSLIPVVNMSKRSFYAFIHIHKRPDV</sequence>
<protein>
    <submittedName>
        <fullName evidence="1">CLUMA_CG003792, isoform A</fullName>
    </submittedName>
</protein>
<evidence type="ECO:0000313" key="2">
    <source>
        <dbReference type="Proteomes" id="UP000183832"/>
    </source>
</evidence>
<proteinExistence type="predicted"/>
<dbReference type="Proteomes" id="UP000183832">
    <property type="component" value="Unassembled WGS sequence"/>
</dbReference>
<dbReference type="EMBL" id="CVRI01000015">
    <property type="protein sequence ID" value="CRK90073.1"/>
    <property type="molecule type" value="Genomic_DNA"/>
</dbReference>
<accession>A0A1J1HV88</accession>
<keyword evidence="2" id="KW-1185">Reference proteome</keyword>
<gene>
    <name evidence="1" type="ORF">CLUMA_CG003792</name>
</gene>
<reference evidence="1 2" key="1">
    <citation type="submission" date="2015-04" db="EMBL/GenBank/DDBJ databases">
        <authorList>
            <person name="Syromyatnikov M.Y."/>
            <person name="Popov V.N."/>
        </authorList>
    </citation>
    <scope>NUCLEOTIDE SEQUENCE [LARGE SCALE GENOMIC DNA]</scope>
</reference>
<evidence type="ECO:0000313" key="1">
    <source>
        <dbReference type="EMBL" id="CRK90073.1"/>
    </source>
</evidence>
<dbReference type="AlphaFoldDB" id="A0A1J1HV88"/>
<name>A0A1J1HV88_9DIPT</name>